<evidence type="ECO:0000256" key="1">
    <source>
        <dbReference type="ARBA" id="ARBA00001436"/>
    </source>
</evidence>
<dbReference type="PANTHER" id="PTHR11920">
    <property type="entry name" value="GUANYLYL CYCLASE"/>
    <property type="match status" value="1"/>
</dbReference>
<dbReference type="GO" id="GO:0035556">
    <property type="term" value="P:intracellular signal transduction"/>
    <property type="evidence" value="ECO:0007669"/>
    <property type="project" value="InterPro"/>
</dbReference>
<keyword evidence="4" id="KW-0547">Nucleotide-binding</keyword>
<evidence type="ECO:0000259" key="9">
    <source>
        <dbReference type="PROSITE" id="PS50125"/>
    </source>
</evidence>
<protein>
    <submittedName>
        <fullName evidence="10">Guanylate cyclase domain-containing protein</fullName>
    </submittedName>
</protein>
<evidence type="ECO:0000256" key="7">
    <source>
        <dbReference type="ARBA" id="ARBA00023180"/>
    </source>
</evidence>
<dbReference type="PANTHER" id="PTHR11920:SF436">
    <property type="entry name" value="RECEPTOR-TYPE GUANYLATE CYCLASE GCY-15-RELATED"/>
    <property type="match status" value="1"/>
</dbReference>
<dbReference type="SUPFAM" id="SSF55073">
    <property type="entry name" value="Nucleotide cyclase"/>
    <property type="match status" value="1"/>
</dbReference>
<dbReference type="Proteomes" id="UP000005237">
    <property type="component" value="Unassembled WGS sequence"/>
</dbReference>
<dbReference type="InterPro" id="IPR029787">
    <property type="entry name" value="Nucleotide_cyclase"/>
</dbReference>
<evidence type="ECO:0000256" key="4">
    <source>
        <dbReference type="ARBA" id="ARBA00022741"/>
    </source>
</evidence>
<organism evidence="10 11">
    <name type="scientific">Caenorhabditis japonica</name>
    <dbReference type="NCBI Taxonomy" id="281687"/>
    <lineage>
        <taxon>Eukaryota</taxon>
        <taxon>Metazoa</taxon>
        <taxon>Ecdysozoa</taxon>
        <taxon>Nematoda</taxon>
        <taxon>Chromadorea</taxon>
        <taxon>Rhabditida</taxon>
        <taxon>Rhabditina</taxon>
        <taxon>Rhabditomorpha</taxon>
        <taxon>Rhabditoidea</taxon>
        <taxon>Rhabditidae</taxon>
        <taxon>Peloderinae</taxon>
        <taxon>Caenorhabditis</taxon>
    </lineage>
</organism>
<dbReference type="GO" id="GO:0007168">
    <property type="term" value="P:receptor guanylyl cyclase signaling pathway"/>
    <property type="evidence" value="ECO:0007669"/>
    <property type="project" value="TreeGrafter"/>
</dbReference>
<dbReference type="GO" id="GO:0000166">
    <property type="term" value="F:nucleotide binding"/>
    <property type="evidence" value="ECO:0007669"/>
    <property type="project" value="UniProtKB-KW"/>
</dbReference>
<keyword evidence="7" id="KW-0325">Glycoprotein</keyword>
<name>A0A8R1I663_CAEJA</name>
<keyword evidence="5" id="KW-1133">Transmembrane helix</keyword>
<sequence>MVQFLNDLYTVFDRIIDKFDVYKVETIADAYMVASGIPTPNGNHHAGEIASMGLALLEAVEMPRYCLFGDTVNTASRMESNGIPLRINCSESTKVVLDTLGGYRIEERGLVEMKGKGKQMTYFVRGEDVEMRRERILKERVRFASLKKAQITEKTYEFV</sequence>
<dbReference type="GO" id="GO:0004016">
    <property type="term" value="F:adenylate cyclase activity"/>
    <property type="evidence" value="ECO:0007669"/>
    <property type="project" value="TreeGrafter"/>
</dbReference>
<reference evidence="10" key="2">
    <citation type="submission" date="2022-06" db="UniProtKB">
        <authorList>
            <consortium name="EnsemblMetazoa"/>
        </authorList>
    </citation>
    <scope>IDENTIFICATION</scope>
    <source>
        <strain evidence="10">DF5081</strain>
    </source>
</reference>
<dbReference type="InterPro" id="IPR050401">
    <property type="entry name" value="Cyclic_nucleotide_synthase"/>
</dbReference>
<dbReference type="CDD" id="cd07302">
    <property type="entry name" value="CHD"/>
    <property type="match status" value="1"/>
</dbReference>
<keyword evidence="8" id="KW-0456">Lyase</keyword>
<evidence type="ECO:0000313" key="11">
    <source>
        <dbReference type="Proteomes" id="UP000005237"/>
    </source>
</evidence>
<evidence type="ECO:0000313" key="10">
    <source>
        <dbReference type="EnsemblMetazoa" id="CJA21431.1"/>
    </source>
</evidence>
<evidence type="ECO:0000256" key="2">
    <source>
        <dbReference type="ARBA" id="ARBA00004370"/>
    </source>
</evidence>
<accession>A0A8R1I663</accession>
<keyword evidence="3" id="KW-0812">Transmembrane</keyword>
<dbReference type="GO" id="GO:0005886">
    <property type="term" value="C:plasma membrane"/>
    <property type="evidence" value="ECO:0007669"/>
    <property type="project" value="TreeGrafter"/>
</dbReference>
<dbReference type="PROSITE" id="PS50125">
    <property type="entry name" value="GUANYLATE_CYCLASE_2"/>
    <property type="match status" value="1"/>
</dbReference>
<comment type="catalytic activity">
    <reaction evidence="1">
        <text>GTP = 3',5'-cyclic GMP + diphosphate</text>
        <dbReference type="Rhea" id="RHEA:13665"/>
        <dbReference type="ChEBI" id="CHEBI:33019"/>
        <dbReference type="ChEBI" id="CHEBI:37565"/>
        <dbReference type="ChEBI" id="CHEBI:57746"/>
        <dbReference type="EC" id="4.6.1.2"/>
    </reaction>
</comment>
<dbReference type="GO" id="GO:0004383">
    <property type="term" value="F:guanylate cyclase activity"/>
    <property type="evidence" value="ECO:0007669"/>
    <property type="project" value="UniProtKB-EC"/>
</dbReference>
<evidence type="ECO:0000256" key="8">
    <source>
        <dbReference type="ARBA" id="ARBA00023239"/>
    </source>
</evidence>
<dbReference type="GO" id="GO:0001653">
    <property type="term" value="F:peptide receptor activity"/>
    <property type="evidence" value="ECO:0007669"/>
    <property type="project" value="TreeGrafter"/>
</dbReference>
<dbReference type="AlphaFoldDB" id="A0A8R1I663"/>
<dbReference type="SMART" id="SM00044">
    <property type="entry name" value="CYCc"/>
    <property type="match status" value="1"/>
</dbReference>
<dbReference type="EnsemblMetazoa" id="CJA21431.1">
    <property type="protein sequence ID" value="CJA21431.1"/>
    <property type="gene ID" value="WBGene00177003"/>
</dbReference>
<feature type="domain" description="Guanylate cyclase" evidence="9">
    <location>
        <begin position="1"/>
        <end position="79"/>
    </location>
</feature>
<proteinExistence type="predicted"/>
<reference evidence="11" key="1">
    <citation type="submission" date="2010-08" db="EMBL/GenBank/DDBJ databases">
        <authorList>
            <consortium name="Caenorhabditis japonica Sequencing Consortium"/>
            <person name="Wilson R.K."/>
        </authorList>
    </citation>
    <scope>NUCLEOTIDE SEQUENCE [LARGE SCALE GENOMIC DNA]</scope>
    <source>
        <strain evidence="11">DF5081</strain>
    </source>
</reference>
<keyword evidence="11" id="KW-1185">Reference proteome</keyword>
<dbReference type="InterPro" id="IPR001054">
    <property type="entry name" value="A/G_cyclase"/>
</dbReference>
<evidence type="ECO:0000256" key="6">
    <source>
        <dbReference type="ARBA" id="ARBA00023136"/>
    </source>
</evidence>
<evidence type="ECO:0000256" key="3">
    <source>
        <dbReference type="ARBA" id="ARBA00022692"/>
    </source>
</evidence>
<comment type="subcellular location">
    <subcellularLocation>
        <location evidence="2">Membrane</location>
    </subcellularLocation>
</comment>
<keyword evidence="6" id="KW-0472">Membrane</keyword>
<dbReference type="Gene3D" id="3.30.70.1230">
    <property type="entry name" value="Nucleotide cyclase"/>
    <property type="match status" value="2"/>
</dbReference>
<evidence type="ECO:0000256" key="5">
    <source>
        <dbReference type="ARBA" id="ARBA00022989"/>
    </source>
</evidence>
<dbReference type="Pfam" id="PF00211">
    <property type="entry name" value="Guanylate_cyc"/>
    <property type="match status" value="2"/>
</dbReference>